<feature type="transmembrane region" description="Helical" evidence="5">
    <location>
        <begin position="210"/>
        <end position="230"/>
    </location>
</feature>
<dbReference type="AlphaFoldDB" id="A0A7F5R729"/>
<dbReference type="Pfam" id="PF01490">
    <property type="entry name" value="Aa_trans"/>
    <property type="match status" value="1"/>
</dbReference>
<evidence type="ECO:0000256" key="2">
    <source>
        <dbReference type="ARBA" id="ARBA00022692"/>
    </source>
</evidence>
<dbReference type="GO" id="GO:0005774">
    <property type="term" value="C:vacuolar membrane"/>
    <property type="evidence" value="ECO:0007669"/>
    <property type="project" value="TreeGrafter"/>
</dbReference>
<dbReference type="Gene3D" id="1.20.1740.10">
    <property type="entry name" value="Amino acid/polyamine transporter I"/>
    <property type="match status" value="1"/>
</dbReference>
<keyword evidence="7" id="KW-1185">Reference proteome</keyword>
<accession>A0A7F5R729</accession>
<dbReference type="FunCoup" id="A0A7F5R729">
    <property type="interactions" value="9"/>
</dbReference>
<dbReference type="PANTHER" id="PTHR22950">
    <property type="entry name" value="AMINO ACID TRANSPORTER"/>
    <property type="match status" value="1"/>
</dbReference>
<name>A0A7F5R729_AGRPL</name>
<evidence type="ECO:0000256" key="1">
    <source>
        <dbReference type="ARBA" id="ARBA00004141"/>
    </source>
</evidence>
<dbReference type="InParanoid" id="A0A7F5R729"/>
<dbReference type="PANTHER" id="PTHR22950:SF494">
    <property type="entry name" value="GH04538P"/>
    <property type="match status" value="1"/>
</dbReference>
<feature type="transmembrane region" description="Helical" evidence="5">
    <location>
        <begin position="250"/>
        <end position="268"/>
    </location>
</feature>
<reference evidence="8" key="1">
    <citation type="submission" date="2025-08" db="UniProtKB">
        <authorList>
            <consortium name="RefSeq"/>
        </authorList>
    </citation>
    <scope>IDENTIFICATION</scope>
    <source>
        <tissue evidence="8">Entire body</tissue>
    </source>
</reference>
<feature type="domain" description="Amino acid transporter transmembrane" evidence="6">
    <location>
        <begin position="52"/>
        <end position="454"/>
    </location>
</feature>
<evidence type="ECO:0000313" key="7">
    <source>
        <dbReference type="Proteomes" id="UP000192223"/>
    </source>
</evidence>
<feature type="transmembrane region" description="Helical" evidence="5">
    <location>
        <begin position="395"/>
        <end position="415"/>
    </location>
</feature>
<keyword evidence="4 5" id="KW-0472">Membrane</keyword>
<gene>
    <name evidence="8" type="primary">LOC108733353</name>
</gene>
<feature type="transmembrane region" description="Helical" evidence="5">
    <location>
        <begin position="83"/>
        <end position="105"/>
    </location>
</feature>
<proteinExistence type="predicted"/>
<feature type="transmembrane region" description="Helical" evidence="5">
    <location>
        <begin position="186"/>
        <end position="203"/>
    </location>
</feature>
<feature type="transmembrane region" description="Helical" evidence="5">
    <location>
        <begin position="372"/>
        <end position="389"/>
    </location>
</feature>
<dbReference type="GO" id="GO:0015179">
    <property type="term" value="F:L-amino acid transmembrane transporter activity"/>
    <property type="evidence" value="ECO:0007669"/>
    <property type="project" value="TreeGrafter"/>
</dbReference>
<dbReference type="InterPro" id="IPR013057">
    <property type="entry name" value="AA_transpt_TM"/>
</dbReference>
<keyword evidence="3 5" id="KW-1133">Transmembrane helix</keyword>
<dbReference type="KEGG" id="apln:108733353"/>
<feature type="transmembrane region" description="Helical" evidence="5">
    <location>
        <begin position="146"/>
        <end position="166"/>
    </location>
</feature>
<comment type="subcellular location">
    <subcellularLocation>
        <location evidence="1">Membrane</location>
        <topology evidence="1">Multi-pass membrane protein</topology>
    </subcellularLocation>
</comment>
<dbReference type="RefSeq" id="XP_025831769.1">
    <property type="nucleotide sequence ID" value="XM_025975984.1"/>
</dbReference>
<keyword evidence="2 5" id="KW-0812">Transmembrane</keyword>
<evidence type="ECO:0000256" key="3">
    <source>
        <dbReference type="ARBA" id="ARBA00022989"/>
    </source>
</evidence>
<feature type="transmembrane region" description="Helical" evidence="5">
    <location>
        <begin position="280"/>
        <end position="306"/>
    </location>
</feature>
<protein>
    <submittedName>
        <fullName evidence="8">Proton-coupled amino acid transporter-like protein pathetic</fullName>
    </submittedName>
</protein>
<evidence type="ECO:0000256" key="4">
    <source>
        <dbReference type="ARBA" id="ARBA00023136"/>
    </source>
</evidence>
<feature type="transmembrane region" description="Helical" evidence="5">
    <location>
        <begin position="326"/>
        <end position="351"/>
    </location>
</feature>
<feature type="transmembrane region" description="Helical" evidence="5">
    <location>
        <begin position="436"/>
        <end position="458"/>
    </location>
</feature>
<evidence type="ECO:0000259" key="6">
    <source>
        <dbReference type="Pfam" id="PF01490"/>
    </source>
</evidence>
<dbReference type="Proteomes" id="UP000192223">
    <property type="component" value="Unplaced"/>
</dbReference>
<evidence type="ECO:0000313" key="8">
    <source>
        <dbReference type="RefSeq" id="XP_025831769.1"/>
    </source>
</evidence>
<dbReference type="GeneID" id="108733353"/>
<evidence type="ECO:0000256" key="5">
    <source>
        <dbReference type="SAM" id="Phobius"/>
    </source>
</evidence>
<dbReference type="OrthoDB" id="1684102at2759"/>
<sequence length="459" mass="50769">MTEEKEKYPSTFTIDNFSSTTKLESNEVKVPVGSKETLNDYNPFDHRQLEHPNSTFGALAHLLKSSLGTGILAMPNAFKNGGLLFGFIGTLLVGIVCTHCVHILVKASHKICRKAKTPSFGFSETAEAVFEYGPENLKRFAPAARVTVDIALVVTYYMGICVYVVFVSGSIQQLVDYYYPDLNWSVQMYMVIILPLLILICQVRELKYLVPFSMLANIFLVISFAITLYYMFNGSFTMEGKNLMAPISRIPLFLSTVVFAMEGIGLVMPVENNMKKPHHFLGCPGVLNTAMATVVVLYGVIGFFGYLKYGEATEGSITYNLPVDEILAQVVKCLVALAIFFTYSLQFYVAYSITWGITGKHISTKFHNLTQIVLRTLLVSMTVGVAALVPDLEPIIGLVGSICLSMLGIFIPAVVDTVISWEGELGTLKWKLWKNIALMLFALFALISGSYESILGLMK</sequence>
<organism evidence="7 8">
    <name type="scientific">Agrilus planipennis</name>
    <name type="common">Emerald ash borer</name>
    <name type="synonym">Agrilus marcopoli</name>
    <dbReference type="NCBI Taxonomy" id="224129"/>
    <lineage>
        <taxon>Eukaryota</taxon>
        <taxon>Metazoa</taxon>
        <taxon>Ecdysozoa</taxon>
        <taxon>Arthropoda</taxon>
        <taxon>Hexapoda</taxon>
        <taxon>Insecta</taxon>
        <taxon>Pterygota</taxon>
        <taxon>Neoptera</taxon>
        <taxon>Endopterygota</taxon>
        <taxon>Coleoptera</taxon>
        <taxon>Polyphaga</taxon>
        <taxon>Elateriformia</taxon>
        <taxon>Buprestoidea</taxon>
        <taxon>Buprestidae</taxon>
        <taxon>Agrilinae</taxon>
        <taxon>Agrilus</taxon>
    </lineage>
</organism>